<dbReference type="InterPro" id="IPR000639">
    <property type="entry name" value="Epox_hydrolase-like"/>
</dbReference>
<dbReference type="FunFam" id="3.40.50.1820:FF:000205">
    <property type="entry name" value="Non-haem bromoperoxidase BPO-A2"/>
    <property type="match status" value="1"/>
</dbReference>
<evidence type="ECO:0000313" key="3">
    <source>
        <dbReference type="EMBL" id="GAL85819.1"/>
    </source>
</evidence>
<dbReference type="Pfam" id="PF00561">
    <property type="entry name" value="Abhydrolase_1"/>
    <property type="match status" value="1"/>
</dbReference>
<dbReference type="PRINTS" id="PR00111">
    <property type="entry name" value="ABHYDROLASE"/>
</dbReference>
<dbReference type="Gene3D" id="3.40.50.1820">
    <property type="entry name" value="alpha/beta hydrolase"/>
    <property type="match status" value="1"/>
</dbReference>
<evidence type="ECO:0000256" key="1">
    <source>
        <dbReference type="ARBA" id="ARBA00038128"/>
    </source>
</evidence>
<dbReference type="InterPro" id="IPR029058">
    <property type="entry name" value="AB_hydrolase_fold"/>
</dbReference>
<dbReference type="EMBL" id="BBLT01000006">
    <property type="protein sequence ID" value="GAL85819.1"/>
    <property type="molecule type" value="Genomic_DNA"/>
</dbReference>
<comment type="caution">
    <text evidence="3">The sequence shown here is derived from an EMBL/GenBank/DDBJ whole genome shotgun (WGS) entry which is preliminary data.</text>
</comment>
<dbReference type="PANTHER" id="PTHR43433">
    <property type="entry name" value="HYDROLASE, ALPHA/BETA FOLD FAMILY PROTEIN"/>
    <property type="match status" value="1"/>
</dbReference>
<accession>A0A098LHA0</accession>
<protein>
    <submittedName>
        <fullName evidence="3">Arylesterase</fullName>
    </submittedName>
</protein>
<keyword evidence="4" id="KW-1185">Reference proteome</keyword>
<dbReference type="SUPFAM" id="SSF53474">
    <property type="entry name" value="alpha/beta-Hydrolases"/>
    <property type="match status" value="1"/>
</dbReference>
<organism evidence="3 4">
    <name type="scientific">Sporocytophaga myxococcoides</name>
    <dbReference type="NCBI Taxonomy" id="153721"/>
    <lineage>
        <taxon>Bacteria</taxon>
        <taxon>Pseudomonadati</taxon>
        <taxon>Bacteroidota</taxon>
        <taxon>Cytophagia</taxon>
        <taxon>Cytophagales</taxon>
        <taxon>Cytophagaceae</taxon>
        <taxon>Sporocytophaga</taxon>
    </lineage>
</organism>
<dbReference type="STRING" id="153721.MYP_3048"/>
<dbReference type="AlphaFoldDB" id="A0A098LHA0"/>
<dbReference type="Proteomes" id="UP000030185">
    <property type="component" value="Unassembled WGS sequence"/>
</dbReference>
<reference evidence="3 4" key="1">
    <citation type="submission" date="2014-09" db="EMBL/GenBank/DDBJ databases">
        <title>Sporocytophaga myxococcoides PG-01 genome sequencing.</title>
        <authorList>
            <person name="Liu L."/>
            <person name="Gao P.J."/>
            <person name="Chen G.J."/>
            <person name="Wang L.S."/>
        </authorList>
    </citation>
    <scope>NUCLEOTIDE SEQUENCE [LARGE SCALE GENOMIC DNA]</scope>
    <source>
        <strain evidence="3 4">PG-01</strain>
    </source>
</reference>
<name>A0A098LHA0_9BACT</name>
<evidence type="ECO:0000313" key="4">
    <source>
        <dbReference type="Proteomes" id="UP000030185"/>
    </source>
</evidence>
<dbReference type="PRINTS" id="PR00412">
    <property type="entry name" value="EPOXHYDRLASE"/>
</dbReference>
<dbReference type="eggNOG" id="COG2267">
    <property type="taxonomic scope" value="Bacteria"/>
</dbReference>
<feature type="domain" description="AB hydrolase-1" evidence="2">
    <location>
        <begin position="18"/>
        <end position="256"/>
    </location>
</feature>
<gene>
    <name evidence="3" type="ORF">MYP_3048</name>
</gene>
<dbReference type="GO" id="GO:0003824">
    <property type="term" value="F:catalytic activity"/>
    <property type="evidence" value="ECO:0007669"/>
    <property type="project" value="InterPro"/>
</dbReference>
<evidence type="ECO:0000259" key="2">
    <source>
        <dbReference type="Pfam" id="PF00561"/>
    </source>
</evidence>
<sequence length="284" mass="32131">MEKGQPIELYYQDLGEGKPVVLIHGWPLSQEMWEYQVNALVENGLRVITYDRRGFGKSSKPLNGYDYDTFTDDLRAVLDTLNLEDVTLVGFSMGGGEVVRYFSRYGGSRVSQAVLLGAVTPFLLKTKDNPDGAHKEIFTNAINVIKEDRIGFIDMFGQQFFGVTKEHRPLSDPLLEYYRTLASFAGPIPTQKAVTAYSETDFRKDLKAVNVPTLIIHGDADDIVPIGISSDKTAQMIPDNYYKIYHGAPHGFFYTHKEQLNEDLLEFILHQDHFEPVNVKSGRR</sequence>
<dbReference type="InterPro" id="IPR000073">
    <property type="entry name" value="AB_hydrolase_1"/>
</dbReference>
<dbReference type="InterPro" id="IPR050471">
    <property type="entry name" value="AB_hydrolase"/>
</dbReference>
<dbReference type="PANTHER" id="PTHR43433:SF4">
    <property type="entry name" value="NON-HEME CHLOROPEROXIDASE-RELATED"/>
    <property type="match status" value="1"/>
</dbReference>
<comment type="similarity">
    <text evidence="1">Belongs to the AB hydrolase superfamily. Bacterial non-heme haloperoxidase / perhydrolase family.</text>
</comment>
<proteinExistence type="inferred from homology"/>